<reference evidence="2" key="1">
    <citation type="submission" date="2021-04" db="EMBL/GenBank/DDBJ databases">
        <authorList>
            <consortium name="Wellcome Sanger Institute Data Sharing"/>
        </authorList>
    </citation>
    <scope>NUCLEOTIDE SEQUENCE [LARGE SCALE GENOMIC DNA]</scope>
</reference>
<protein>
    <submittedName>
        <fullName evidence="2">SH3 domain-binding glutamic acid-rich-like protein 3</fullName>
    </submittedName>
</protein>
<reference evidence="2" key="2">
    <citation type="submission" date="2025-08" db="UniProtKB">
        <authorList>
            <consortium name="Ensembl"/>
        </authorList>
    </citation>
    <scope>IDENTIFICATION</scope>
</reference>
<gene>
    <name evidence="2" type="primary">zgc:153284</name>
</gene>
<dbReference type="GO" id="GO:0005737">
    <property type="term" value="C:cytoplasm"/>
    <property type="evidence" value="ECO:0007669"/>
    <property type="project" value="TreeGrafter"/>
</dbReference>
<dbReference type="PROSITE" id="PS51354">
    <property type="entry name" value="GLUTAREDOXIN_2"/>
    <property type="match status" value="1"/>
</dbReference>
<dbReference type="AlphaFoldDB" id="A0A665V607"/>
<dbReference type="InterPro" id="IPR051033">
    <property type="entry name" value="SH3BGR"/>
</dbReference>
<evidence type="ECO:0000313" key="3">
    <source>
        <dbReference type="Proteomes" id="UP000472264"/>
    </source>
</evidence>
<dbReference type="InParanoid" id="A0A665V607"/>
<keyword evidence="3" id="KW-1185">Reference proteome</keyword>
<dbReference type="InterPro" id="IPR036249">
    <property type="entry name" value="Thioredoxin-like_sf"/>
</dbReference>
<name>A0A665V607_ECHNA</name>
<proteinExistence type="inferred from homology"/>
<reference evidence="2" key="3">
    <citation type="submission" date="2025-09" db="UniProtKB">
        <authorList>
            <consortium name="Ensembl"/>
        </authorList>
    </citation>
    <scope>IDENTIFICATION</scope>
</reference>
<dbReference type="Ensembl" id="ENSENLT00000027866.1">
    <property type="protein sequence ID" value="ENSENLP00000027040.1"/>
    <property type="gene ID" value="ENSENLG00000012148.1"/>
</dbReference>
<dbReference type="OrthoDB" id="9932926at2759"/>
<dbReference type="PANTHER" id="PTHR12232">
    <property type="entry name" value="SH3 DOMAIN-BINDING GLUTAMIC ACID-RICH-LIKE PROTEIN"/>
    <property type="match status" value="1"/>
</dbReference>
<dbReference type="Pfam" id="PF04908">
    <property type="entry name" value="SH3BGR"/>
    <property type="match status" value="1"/>
</dbReference>
<dbReference type="SUPFAM" id="SSF52833">
    <property type="entry name" value="Thioredoxin-like"/>
    <property type="match status" value="1"/>
</dbReference>
<dbReference type="PANTHER" id="PTHR12232:SF15">
    <property type="entry name" value="SH3 DOMAIN-BINDING GLUTAMIC ACID-RICH PROTEIN HOMOLOG"/>
    <property type="match status" value="1"/>
</dbReference>
<dbReference type="OMA" id="VYCGDFA"/>
<organism evidence="2 3">
    <name type="scientific">Echeneis naucrates</name>
    <name type="common">Live sharksucker</name>
    <dbReference type="NCBI Taxonomy" id="173247"/>
    <lineage>
        <taxon>Eukaryota</taxon>
        <taxon>Metazoa</taxon>
        <taxon>Chordata</taxon>
        <taxon>Craniata</taxon>
        <taxon>Vertebrata</taxon>
        <taxon>Euteleostomi</taxon>
        <taxon>Actinopterygii</taxon>
        <taxon>Neopterygii</taxon>
        <taxon>Teleostei</taxon>
        <taxon>Neoteleostei</taxon>
        <taxon>Acanthomorphata</taxon>
        <taxon>Carangaria</taxon>
        <taxon>Carangiformes</taxon>
        <taxon>Echeneidae</taxon>
        <taxon>Echeneis</taxon>
    </lineage>
</organism>
<accession>A0A665V607</accession>
<evidence type="ECO:0000313" key="2">
    <source>
        <dbReference type="Ensembl" id="ENSENLP00000027040.1"/>
    </source>
</evidence>
<sequence length="91" mass="10287">MPLIVYFSSVSGSLEMKKNQERIFFVLQSKNIPFEAVDISQDSANKDLMRKRAGNPTALPPQICNGDIYCGDIDAFNNAIEMEQLEKFLKI</sequence>
<dbReference type="InterPro" id="IPR006993">
    <property type="entry name" value="Glut_rich_SH3-bd"/>
</dbReference>
<comment type="similarity">
    <text evidence="1">Belongs to the SH3BGR family.</text>
</comment>
<dbReference type="Gene3D" id="3.40.30.10">
    <property type="entry name" value="Glutaredoxin"/>
    <property type="match status" value="1"/>
</dbReference>
<evidence type="ECO:0000256" key="1">
    <source>
        <dbReference type="ARBA" id="ARBA00007764"/>
    </source>
</evidence>
<dbReference type="Proteomes" id="UP000472264">
    <property type="component" value="Chromosome 24"/>
</dbReference>